<dbReference type="InterPro" id="IPR016164">
    <property type="entry name" value="FAD-linked_Oxase-like_C"/>
</dbReference>
<dbReference type="InterPro" id="IPR016167">
    <property type="entry name" value="FAD-bd_PCMH_sub1"/>
</dbReference>
<dbReference type="Gene3D" id="3.30.70.2740">
    <property type="match status" value="1"/>
</dbReference>
<dbReference type="InterPro" id="IPR051264">
    <property type="entry name" value="FAD-oxidored/transferase_4"/>
</dbReference>
<dbReference type="InterPro" id="IPR016166">
    <property type="entry name" value="FAD-bd_PCMH"/>
</dbReference>
<dbReference type="GO" id="GO:0071949">
    <property type="term" value="F:FAD binding"/>
    <property type="evidence" value="ECO:0007669"/>
    <property type="project" value="InterPro"/>
</dbReference>
<keyword evidence="2" id="KW-0285">Flavoprotein</keyword>
<evidence type="ECO:0000256" key="1">
    <source>
        <dbReference type="ARBA" id="ARBA00001974"/>
    </source>
</evidence>
<accession>A0A1S7U9L2</accession>
<gene>
    <name evidence="6" type="ORF">AGR7A_pAt20281</name>
</gene>
<dbReference type="Pfam" id="PF02913">
    <property type="entry name" value="FAD-oxidase_C"/>
    <property type="match status" value="1"/>
</dbReference>
<dbReference type="GO" id="GO:0016491">
    <property type="term" value="F:oxidoreductase activity"/>
    <property type="evidence" value="ECO:0007669"/>
    <property type="project" value="UniProtKB-KW"/>
</dbReference>
<dbReference type="SUPFAM" id="SSF55103">
    <property type="entry name" value="FAD-linked oxidases, C-terminal domain"/>
    <property type="match status" value="1"/>
</dbReference>
<dbReference type="PROSITE" id="PS51387">
    <property type="entry name" value="FAD_PCMH"/>
    <property type="match status" value="1"/>
</dbReference>
<dbReference type="Gene3D" id="3.30.43.10">
    <property type="entry name" value="Uridine Diphospho-n-acetylenolpyruvylglucosamine Reductase, domain 2"/>
    <property type="match status" value="1"/>
</dbReference>
<name>A0A1S7U9L2_9HYPH</name>
<keyword evidence="4" id="KW-0560">Oxidoreductase</keyword>
<dbReference type="Gene3D" id="3.30.70.2190">
    <property type="match status" value="1"/>
</dbReference>
<dbReference type="InterPro" id="IPR004113">
    <property type="entry name" value="FAD-bd_oxidored_4_C"/>
</dbReference>
<proteinExistence type="predicted"/>
<dbReference type="InterPro" id="IPR036318">
    <property type="entry name" value="FAD-bd_PCMH-like_sf"/>
</dbReference>
<evidence type="ECO:0000256" key="2">
    <source>
        <dbReference type="ARBA" id="ARBA00022630"/>
    </source>
</evidence>
<protein>
    <submittedName>
        <fullName evidence="6">D-lactate dehydrogenase</fullName>
    </submittedName>
</protein>
<dbReference type="PANTHER" id="PTHR43716:SF1">
    <property type="entry name" value="D-2-HYDROXYGLUTARATE DEHYDROGENASE, MITOCHONDRIAL"/>
    <property type="match status" value="1"/>
</dbReference>
<dbReference type="InterPro" id="IPR006094">
    <property type="entry name" value="Oxid_FAD_bind_N"/>
</dbReference>
<keyword evidence="3" id="KW-0274">FAD</keyword>
<dbReference type="PANTHER" id="PTHR43716">
    <property type="entry name" value="D-2-HYDROXYGLUTARATE DEHYDROGENASE, MITOCHONDRIAL"/>
    <property type="match status" value="1"/>
</dbReference>
<dbReference type="SUPFAM" id="SSF56176">
    <property type="entry name" value="FAD-binding/transporter-associated domain-like"/>
    <property type="match status" value="1"/>
</dbReference>
<dbReference type="Gene3D" id="3.30.465.10">
    <property type="match status" value="1"/>
</dbReference>
<dbReference type="EMBL" id="FCNP01000049">
    <property type="protein sequence ID" value="CVI63563.1"/>
    <property type="molecule type" value="Genomic_DNA"/>
</dbReference>
<comment type="caution">
    <text evidence="6">The sequence shown here is derived from an EMBL/GenBank/DDBJ whole genome shotgun (WGS) entry which is preliminary data.</text>
</comment>
<evidence type="ECO:0000313" key="6">
    <source>
        <dbReference type="EMBL" id="CVI63563.1"/>
    </source>
</evidence>
<evidence type="ECO:0000256" key="4">
    <source>
        <dbReference type="ARBA" id="ARBA00023002"/>
    </source>
</evidence>
<evidence type="ECO:0000313" key="7">
    <source>
        <dbReference type="Proteomes" id="UP000192140"/>
    </source>
</evidence>
<comment type="cofactor">
    <cofactor evidence="1">
        <name>FAD</name>
        <dbReference type="ChEBI" id="CHEBI:57692"/>
    </cofactor>
</comment>
<keyword evidence="7" id="KW-1185">Reference proteome</keyword>
<reference evidence="6" key="1">
    <citation type="submission" date="2016-01" db="EMBL/GenBank/DDBJ databases">
        <authorList>
            <person name="Regsiter A."/>
            <person name="william w."/>
        </authorList>
    </citation>
    <scope>NUCLEOTIDE SEQUENCE</scope>
    <source>
        <strain evidence="6">NCPPB 1641</strain>
    </source>
</reference>
<dbReference type="Pfam" id="PF01565">
    <property type="entry name" value="FAD_binding_4"/>
    <property type="match status" value="1"/>
</dbReference>
<evidence type="ECO:0000256" key="3">
    <source>
        <dbReference type="ARBA" id="ARBA00022827"/>
    </source>
</evidence>
<dbReference type="GO" id="GO:0022904">
    <property type="term" value="P:respiratory electron transport chain"/>
    <property type="evidence" value="ECO:0007669"/>
    <property type="project" value="TreeGrafter"/>
</dbReference>
<organism evidence="6 7">
    <name type="scientific">Agrobacterium deltaense NCPPB 1641</name>
    <dbReference type="NCBI Taxonomy" id="1183425"/>
    <lineage>
        <taxon>Bacteria</taxon>
        <taxon>Pseudomonadati</taxon>
        <taxon>Pseudomonadota</taxon>
        <taxon>Alphaproteobacteria</taxon>
        <taxon>Hyphomicrobiales</taxon>
        <taxon>Rhizobiaceae</taxon>
        <taxon>Rhizobium/Agrobacterium group</taxon>
        <taxon>Agrobacterium</taxon>
    </lineage>
</organism>
<feature type="domain" description="FAD-binding PCMH-type" evidence="5">
    <location>
        <begin position="40"/>
        <end position="222"/>
    </location>
</feature>
<sequence length="477" mass="51027">MTEFSVIEACHIEALGSLLGQKGLLTVPADMASYETGARYDKGRAAFVARPATTAETSAVVAYCVRNGIALVPQSGNTGLVSGSTPDESGRQGVLSLDRLTAPFELDRINRTVKSGAGLRLSDVNGKLEQSGLFFPIDLGADPRLGGMIATNTGGSRFLRYGDVRRNTLGLTVVLADEAGTVLDLSSDLRKNNTGVDWKQLFIGTSGAFGIVTECVLNLEPAPKQSATALLVPSSPEQVATLLVAMEDALGSYLSAFEGMSGNAVRAALDHVPSLRNPFQGGVVPGFVILAEISRSNQPREGEQPLDAVLEEVLAAIWEREDAPLADAFVGPPHEIWALRHALSEGVKHSGRLIAFDLSFRRGDIMPFLAHMKAEMPEHFEDVTICDFGHIGDGGVHFNLVVAKDDPRHADPDFEANLREWVFTVAVEQFGGSFSAEHAIGRKNQASYNKYTPDEIRRLAAGLKTITSPGPLGAMTF</sequence>
<dbReference type="Proteomes" id="UP000192140">
    <property type="component" value="Unassembled WGS sequence"/>
</dbReference>
<dbReference type="AlphaFoldDB" id="A0A1S7U9L2"/>
<dbReference type="InterPro" id="IPR016169">
    <property type="entry name" value="FAD-bd_PCMH_sub2"/>
</dbReference>
<evidence type="ECO:0000259" key="5">
    <source>
        <dbReference type="PROSITE" id="PS51387"/>
    </source>
</evidence>